<sequence>MFASLRLVNNKLQTICQCQKLQQRTMSYLKAHRKRFYRNVNLEKTDEGFLVQLDGKTIKTPLRFKLCIPQYDLALAVSNEWHMQTNEINPFSMPLTTICNTTIDNPTELPKEDLVKELLQFLHSDTICSLAEMPESLVERQDKEWKPIRDWFSKTFEVEVNASSNLFNLYQSDETVERLEEYLLKMNEWQINGLQSGIDAIKSFILPLAVFHGQISVERAVYLSRLESEYQSEKWGKFEGSHDIDQYTQQAMLAAGTLVCNLCRFDI</sequence>
<dbReference type="InterPro" id="IPR023335">
    <property type="entry name" value="ATP12_ortho_dom_sf"/>
</dbReference>
<keyword evidence="3" id="KW-0809">Transit peptide</keyword>
<comment type="similarity">
    <text evidence="2">Belongs to the ATP12 family.</text>
</comment>
<dbReference type="InterPro" id="IPR011419">
    <property type="entry name" value="ATP12_ATP_synth-F1-assembly"/>
</dbReference>
<dbReference type="SUPFAM" id="SSF160909">
    <property type="entry name" value="ATP12-like"/>
    <property type="match status" value="1"/>
</dbReference>
<evidence type="ECO:0000313" key="7">
    <source>
        <dbReference type="Proteomes" id="UP000594262"/>
    </source>
</evidence>
<organism evidence="6 7">
    <name type="scientific">Clytia hemisphaerica</name>
    <dbReference type="NCBI Taxonomy" id="252671"/>
    <lineage>
        <taxon>Eukaryota</taxon>
        <taxon>Metazoa</taxon>
        <taxon>Cnidaria</taxon>
        <taxon>Hydrozoa</taxon>
        <taxon>Hydroidolina</taxon>
        <taxon>Leptothecata</taxon>
        <taxon>Obeliida</taxon>
        <taxon>Clytiidae</taxon>
        <taxon>Clytia</taxon>
    </lineage>
</organism>
<keyword evidence="5" id="KW-0143">Chaperone</keyword>
<dbReference type="InterPro" id="IPR042272">
    <property type="entry name" value="ATP12_ATP_synth-F1-assembly_N"/>
</dbReference>
<reference evidence="6" key="1">
    <citation type="submission" date="2021-01" db="UniProtKB">
        <authorList>
            <consortium name="EnsemblMetazoa"/>
        </authorList>
    </citation>
    <scope>IDENTIFICATION</scope>
</reference>
<comment type="subcellular location">
    <subcellularLocation>
        <location evidence="1">Mitochondrion</location>
    </subcellularLocation>
</comment>
<dbReference type="GeneID" id="136821127"/>
<accession>A0A7M5XCP1</accession>
<keyword evidence="7" id="KW-1185">Reference proteome</keyword>
<evidence type="ECO:0000313" key="6">
    <source>
        <dbReference type="EnsemblMetazoa" id="CLYHEMP021254.1"/>
    </source>
</evidence>
<dbReference type="GO" id="GO:0005739">
    <property type="term" value="C:mitochondrion"/>
    <property type="evidence" value="ECO:0007669"/>
    <property type="project" value="UniProtKB-SubCell"/>
</dbReference>
<evidence type="ECO:0008006" key="8">
    <source>
        <dbReference type="Google" id="ProtNLM"/>
    </source>
</evidence>
<evidence type="ECO:0000256" key="3">
    <source>
        <dbReference type="ARBA" id="ARBA00022946"/>
    </source>
</evidence>
<protein>
    <recommendedName>
        <fullName evidence="8">ATP synthase mitochondrial F1 complex assembly factor 2</fullName>
    </recommendedName>
</protein>
<dbReference type="GO" id="GO:0033615">
    <property type="term" value="P:mitochondrial proton-transporting ATP synthase complex assembly"/>
    <property type="evidence" value="ECO:0007669"/>
    <property type="project" value="TreeGrafter"/>
</dbReference>
<evidence type="ECO:0000256" key="5">
    <source>
        <dbReference type="ARBA" id="ARBA00023186"/>
    </source>
</evidence>
<dbReference type="PANTHER" id="PTHR21013">
    <property type="entry name" value="ATP SYNTHASE MITOCHONDRIAL F1 COMPLEX ASSEMBLY FACTOR 2/ATP12 PROTEIN, MITOCHONDRIAL PRECURSOR"/>
    <property type="match status" value="1"/>
</dbReference>
<proteinExistence type="inferred from homology"/>
<dbReference type="Proteomes" id="UP000594262">
    <property type="component" value="Unplaced"/>
</dbReference>
<name>A0A7M5XCP1_9CNID</name>
<dbReference type="AlphaFoldDB" id="A0A7M5XCP1"/>
<dbReference type="Gene3D" id="3.30.2180.10">
    <property type="entry name" value="ATP12-like"/>
    <property type="match status" value="1"/>
</dbReference>
<evidence type="ECO:0000256" key="4">
    <source>
        <dbReference type="ARBA" id="ARBA00023128"/>
    </source>
</evidence>
<dbReference type="Pfam" id="PF07542">
    <property type="entry name" value="ATP12"/>
    <property type="match status" value="1"/>
</dbReference>
<keyword evidence="4" id="KW-0496">Mitochondrion</keyword>
<dbReference type="EnsemblMetazoa" id="CLYHEMT021254.1">
    <property type="protein sequence ID" value="CLYHEMP021254.1"/>
    <property type="gene ID" value="CLYHEMG021254"/>
</dbReference>
<dbReference type="PANTHER" id="PTHR21013:SF10">
    <property type="entry name" value="ATP SYNTHASE MITOCHONDRIAL F1 COMPLEX ASSEMBLY FACTOR 2"/>
    <property type="match status" value="1"/>
</dbReference>
<evidence type="ECO:0000256" key="2">
    <source>
        <dbReference type="ARBA" id="ARBA00008231"/>
    </source>
</evidence>
<evidence type="ECO:0000256" key="1">
    <source>
        <dbReference type="ARBA" id="ARBA00004173"/>
    </source>
</evidence>
<dbReference type="OrthoDB" id="5673at2759"/>
<dbReference type="Gene3D" id="1.10.3580.10">
    <property type="entry name" value="ATP12 ATPase"/>
    <property type="match status" value="1"/>
</dbReference>
<dbReference type="RefSeq" id="XP_066933452.1">
    <property type="nucleotide sequence ID" value="XM_067077351.1"/>
</dbReference>